<dbReference type="AlphaFoldDB" id="A0A096ACL1"/>
<dbReference type="Proteomes" id="UP000029578">
    <property type="component" value="Unassembled WGS sequence"/>
</dbReference>
<reference evidence="1 2" key="1">
    <citation type="submission" date="2014-07" db="EMBL/GenBank/DDBJ databases">
        <authorList>
            <person name="McCorrison J."/>
            <person name="Sanka R."/>
            <person name="Torralba M."/>
            <person name="Gillis M."/>
            <person name="Haft D.H."/>
            <person name="Methe B."/>
            <person name="Sutton G."/>
            <person name="Nelson K.E."/>
        </authorList>
    </citation>
    <scope>NUCLEOTIDE SEQUENCE [LARGE SCALE GENOMIC DNA]</scope>
    <source>
        <strain evidence="1 2">DNF00666</strain>
    </source>
</reference>
<evidence type="ECO:0000313" key="1">
    <source>
        <dbReference type="EMBL" id="KGF44813.1"/>
    </source>
</evidence>
<proteinExistence type="predicted"/>
<evidence type="ECO:0000313" key="2">
    <source>
        <dbReference type="Proteomes" id="UP000029578"/>
    </source>
</evidence>
<accession>A0A096ACL1</accession>
<name>A0A096ACL1_9BACT</name>
<dbReference type="EMBL" id="JRNS01000473">
    <property type="protein sequence ID" value="KGF44813.1"/>
    <property type="molecule type" value="Genomic_DNA"/>
</dbReference>
<comment type="caution">
    <text evidence="1">The sequence shown here is derived from an EMBL/GenBank/DDBJ whole genome shotgun (WGS) entry which is preliminary data.</text>
</comment>
<sequence length="94" mass="11048">MLSKFYQTAIKIKTSYPIRSILIRTNLTLILDILDFVLHGHLVANRLIVPTMTTVIRSYNMQSKEKSFCNAIQNSYLFRLTIWKEKIIFANRLI</sequence>
<protein>
    <submittedName>
        <fullName evidence="1">Uncharacterized protein</fullName>
    </submittedName>
</protein>
<gene>
    <name evidence="1" type="ORF">HMPREF0661_10115</name>
</gene>
<organism evidence="1 2">
    <name type="scientific">Prevotella melaninogenica DNF00666</name>
    <dbReference type="NCBI Taxonomy" id="1401073"/>
    <lineage>
        <taxon>Bacteria</taxon>
        <taxon>Pseudomonadati</taxon>
        <taxon>Bacteroidota</taxon>
        <taxon>Bacteroidia</taxon>
        <taxon>Bacteroidales</taxon>
        <taxon>Prevotellaceae</taxon>
        <taxon>Prevotella</taxon>
    </lineage>
</organism>